<dbReference type="GO" id="GO:0005886">
    <property type="term" value="C:plasma membrane"/>
    <property type="evidence" value="ECO:0007669"/>
    <property type="project" value="TreeGrafter"/>
</dbReference>
<evidence type="ECO:0000259" key="8">
    <source>
        <dbReference type="Pfam" id="PF04138"/>
    </source>
</evidence>
<organism evidence="9 10">
    <name type="scientific">Nocardioides bruguierae</name>
    <dbReference type="NCBI Taxonomy" id="2945102"/>
    <lineage>
        <taxon>Bacteria</taxon>
        <taxon>Bacillati</taxon>
        <taxon>Actinomycetota</taxon>
        <taxon>Actinomycetes</taxon>
        <taxon>Propionibacteriales</taxon>
        <taxon>Nocardioidaceae</taxon>
        <taxon>Nocardioides</taxon>
    </lineage>
</organism>
<evidence type="ECO:0000256" key="4">
    <source>
        <dbReference type="ARBA" id="ARBA00022989"/>
    </source>
</evidence>
<evidence type="ECO:0000256" key="3">
    <source>
        <dbReference type="ARBA" id="ARBA00022692"/>
    </source>
</evidence>
<dbReference type="RefSeq" id="WP_250053676.1">
    <property type="nucleotide sequence ID" value="NZ_JAMJPH010000012.1"/>
</dbReference>
<feature type="transmembrane region" description="Helical" evidence="7">
    <location>
        <begin position="144"/>
        <end position="161"/>
    </location>
</feature>
<keyword evidence="4 7" id="KW-1133">Transmembrane helix</keyword>
<dbReference type="Pfam" id="PF04138">
    <property type="entry name" value="GtrA_DPMS_TM"/>
    <property type="match status" value="1"/>
</dbReference>
<evidence type="ECO:0000256" key="5">
    <source>
        <dbReference type="ARBA" id="ARBA00023136"/>
    </source>
</evidence>
<reference evidence="9" key="1">
    <citation type="submission" date="2022-05" db="EMBL/GenBank/DDBJ databases">
        <authorList>
            <person name="Tuo L."/>
        </authorList>
    </citation>
    <scope>NUCLEOTIDE SEQUENCE</scope>
    <source>
        <strain evidence="9">BSK12Z-4</strain>
    </source>
</reference>
<evidence type="ECO:0000256" key="1">
    <source>
        <dbReference type="ARBA" id="ARBA00004141"/>
    </source>
</evidence>
<dbReference type="GO" id="GO:0000271">
    <property type="term" value="P:polysaccharide biosynthetic process"/>
    <property type="evidence" value="ECO:0007669"/>
    <property type="project" value="InterPro"/>
</dbReference>
<name>A0A9X2D7E6_9ACTN</name>
<feature type="domain" description="GtrA/DPMS transmembrane" evidence="8">
    <location>
        <begin position="46"/>
        <end position="167"/>
    </location>
</feature>
<evidence type="ECO:0000313" key="9">
    <source>
        <dbReference type="EMBL" id="MCM0620592.1"/>
    </source>
</evidence>
<comment type="similarity">
    <text evidence="2">Belongs to the GtrA family.</text>
</comment>
<evidence type="ECO:0000256" key="2">
    <source>
        <dbReference type="ARBA" id="ARBA00009399"/>
    </source>
</evidence>
<protein>
    <submittedName>
        <fullName evidence="9">GtrA family protein</fullName>
    </submittedName>
</protein>
<feature type="region of interest" description="Disordered" evidence="6">
    <location>
        <begin position="1"/>
        <end position="24"/>
    </location>
</feature>
<accession>A0A9X2D7E6</accession>
<proteinExistence type="inferred from homology"/>
<feature type="transmembrane region" description="Helical" evidence="7">
    <location>
        <begin position="77"/>
        <end position="96"/>
    </location>
</feature>
<dbReference type="EMBL" id="JAMOIL010000011">
    <property type="protein sequence ID" value="MCM0620592.1"/>
    <property type="molecule type" value="Genomic_DNA"/>
</dbReference>
<feature type="transmembrane region" description="Helical" evidence="7">
    <location>
        <begin position="43"/>
        <end position="65"/>
    </location>
</feature>
<comment type="caution">
    <text evidence="9">The sequence shown here is derived from an EMBL/GenBank/DDBJ whole genome shotgun (WGS) entry which is preliminary data.</text>
</comment>
<evidence type="ECO:0000256" key="7">
    <source>
        <dbReference type="SAM" id="Phobius"/>
    </source>
</evidence>
<evidence type="ECO:0000256" key="6">
    <source>
        <dbReference type="SAM" id="MobiDB-lite"/>
    </source>
</evidence>
<gene>
    <name evidence="9" type="ORF">M8330_09835</name>
</gene>
<keyword evidence="3 7" id="KW-0812">Transmembrane</keyword>
<dbReference type="InterPro" id="IPR007267">
    <property type="entry name" value="GtrA_DPMS_TM"/>
</dbReference>
<dbReference type="InterPro" id="IPR051401">
    <property type="entry name" value="GtrA_CellWall_Glycosyl"/>
</dbReference>
<dbReference type="PANTHER" id="PTHR38459:SF1">
    <property type="entry name" value="PROPHAGE BACTOPRENOL-LINKED GLUCOSE TRANSLOCASE HOMOLOG"/>
    <property type="match status" value="1"/>
</dbReference>
<keyword evidence="10" id="KW-1185">Reference proteome</keyword>
<evidence type="ECO:0000313" key="10">
    <source>
        <dbReference type="Proteomes" id="UP001139485"/>
    </source>
</evidence>
<dbReference type="AlphaFoldDB" id="A0A9X2D7E6"/>
<sequence>MSARTDEETLTPGEGTVSPRPARAAATARRLDPTRFLQGGYRLLARFGTVGALSFVVDAGGYNLLRHALELGPVTSKTIAVLLATTVAFVGSRSWTFAERRQRRTDHAYLMFGLVNGVSLLLGVGCLAFSTYVLGLDSPLAENISGNLVGVGLGTLFRFYAYHRWVFPGDR</sequence>
<comment type="subcellular location">
    <subcellularLocation>
        <location evidence="1">Membrane</location>
        <topology evidence="1">Multi-pass membrane protein</topology>
    </subcellularLocation>
</comment>
<dbReference type="PANTHER" id="PTHR38459">
    <property type="entry name" value="PROPHAGE BACTOPRENOL-LINKED GLUCOSE TRANSLOCASE HOMOLOG"/>
    <property type="match status" value="1"/>
</dbReference>
<feature type="transmembrane region" description="Helical" evidence="7">
    <location>
        <begin position="108"/>
        <end position="132"/>
    </location>
</feature>
<dbReference type="Proteomes" id="UP001139485">
    <property type="component" value="Unassembled WGS sequence"/>
</dbReference>
<keyword evidence="5 7" id="KW-0472">Membrane</keyword>